<dbReference type="GO" id="GO:0019843">
    <property type="term" value="F:rRNA binding"/>
    <property type="evidence" value="ECO:0007669"/>
    <property type="project" value="UniProtKB-UniRule"/>
</dbReference>
<dbReference type="InterPro" id="IPR006839">
    <property type="entry name" value="DarP"/>
</dbReference>
<evidence type="ECO:0000313" key="8">
    <source>
        <dbReference type="Proteomes" id="UP000824150"/>
    </source>
</evidence>
<dbReference type="GO" id="GO:0043022">
    <property type="term" value="F:ribosome binding"/>
    <property type="evidence" value="ECO:0007669"/>
    <property type="project" value="UniProtKB-UniRule"/>
</dbReference>
<evidence type="ECO:0000313" key="7">
    <source>
        <dbReference type="EMBL" id="MBU3826727.1"/>
    </source>
</evidence>
<evidence type="ECO:0000256" key="3">
    <source>
        <dbReference type="ARBA" id="ARBA00022730"/>
    </source>
</evidence>
<accession>A0A9E2NS34</accession>
<evidence type="ECO:0000256" key="6">
    <source>
        <dbReference type="SAM" id="MobiDB-lite"/>
    </source>
</evidence>
<keyword evidence="1 5" id="KW-0963">Cytoplasm</keyword>
<comment type="caution">
    <text evidence="7">The sequence shown here is derived from an EMBL/GenBank/DDBJ whole genome shotgun (WGS) entry which is preliminary data.</text>
</comment>
<dbReference type="InterPro" id="IPR023153">
    <property type="entry name" value="DarP_sf"/>
</dbReference>
<evidence type="ECO:0000256" key="2">
    <source>
        <dbReference type="ARBA" id="ARBA00022517"/>
    </source>
</evidence>
<sequence>MAEQQYFSGFDSEPEEISRSAQKREAQAVRKLADDLAKLGSEAFNALTFPDDEVKQALLTARSLKRNSDERRRQLQYAAKLMRNYDLAPLKQELSMQGASAAVDPNAMRLEHLRSELIASGAPAINALCALIYDIDRNKLRTLVKKAQQEVLKEQSAKPALRELYQYLKSSFAQSKVAIPASLLN</sequence>
<protein>
    <recommendedName>
        <fullName evidence="5">Dual-action ribosomal maturation protein DarP</fullName>
    </recommendedName>
    <alternativeName>
        <fullName evidence="5">Large ribosomal subunit assembly factor DarP</fullName>
    </alternativeName>
</protein>
<evidence type="ECO:0000256" key="5">
    <source>
        <dbReference type="HAMAP-Rule" id="MF_00765"/>
    </source>
</evidence>
<reference evidence="7" key="1">
    <citation type="journal article" date="2021" name="PeerJ">
        <title>Extensive microbial diversity within the chicken gut microbiome revealed by metagenomics and culture.</title>
        <authorList>
            <person name="Gilroy R."/>
            <person name="Ravi A."/>
            <person name="Getino M."/>
            <person name="Pursley I."/>
            <person name="Horton D.L."/>
            <person name="Alikhan N.F."/>
            <person name="Baker D."/>
            <person name="Gharbi K."/>
            <person name="Hall N."/>
            <person name="Watson M."/>
            <person name="Adriaenssens E.M."/>
            <person name="Foster-Nyarko E."/>
            <person name="Jarju S."/>
            <person name="Secka A."/>
            <person name="Antonio M."/>
            <person name="Oren A."/>
            <person name="Chaudhuri R.R."/>
            <person name="La Ragione R."/>
            <person name="Hildebrand F."/>
            <person name="Pallen M.J."/>
        </authorList>
    </citation>
    <scope>NUCLEOTIDE SEQUENCE</scope>
    <source>
        <strain evidence="7">687</strain>
    </source>
</reference>
<dbReference type="Gene3D" id="1.10.60.30">
    <property type="entry name" value="PSPTO4464-like domains"/>
    <property type="match status" value="2"/>
</dbReference>
<comment type="subcellular location">
    <subcellularLocation>
        <location evidence="5">Cytoplasm</location>
    </subcellularLocation>
    <text evidence="5">Associates with late stage pre-50S ribosomal subunits.</text>
</comment>
<dbReference type="Pfam" id="PF04751">
    <property type="entry name" value="DarP"/>
    <property type="match status" value="1"/>
</dbReference>
<evidence type="ECO:0000256" key="1">
    <source>
        <dbReference type="ARBA" id="ARBA00022490"/>
    </source>
</evidence>
<reference evidence="7" key="2">
    <citation type="submission" date="2021-04" db="EMBL/GenBank/DDBJ databases">
        <authorList>
            <person name="Gilroy R."/>
        </authorList>
    </citation>
    <scope>NUCLEOTIDE SEQUENCE</scope>
    <source>
        <strain evidence="7">687</strain>
    </source>
</reference>
<dbReference type="CDD" id="cd16331">
    <property type="entry name" value="YjgA-like"/>
    <property type="match status" value="1"/>
</dbReference>
<dbReference type="HAMAP" id="MF_00765">
    <property type="entry name" value="DarP"/>
    <property type="match status" value="1"/>
</dbReference>
<dbReference type="GO" id="GO:1902626">
    <property type="term" value="P:assembly of large subunit precursor of preribosome"/>
    <property type="evidence" value="ECO:0007669"/>
    <property type="project" value="UniProtKB-UniRule"/>
</dbReference>
<dbReference type="EMBL" id="JAHLFG010000045">
    <property type="protein sequence ID" value="MBU3826727.1"/>
    <property type="molecule type" value="Genomic_DNA"/>
</dbReference>
<dbReference type="NCBIfam" id="NF003593">
    <property type="entry name" value="PRK05255.1-1"/>
    <property type="match status" value="1"/>
</dbReference>
<evidence type="ECO:0000256" key="4">
    <source>
        <dbReference type="ARBA" id="ARBA00022884"/>
    </source>
</evidence>
<comment type="function">
    <text evidence="5">Member of a network of 50S ribosomal subunit biogenesis factors which assembles along the 30S-50S interface, preventing incorrect 23S rRNA structures from forming. Promotes peptidyl transferase center (PTC) maturation.</text>
</comment>
<dbReference type="PANTHER" id="PTHR38101:SF1">
    <property type="entry name" value="UPF0307 PROTEIN YJGA"/>
    <property type="match status" value="1"/>
</dbReference>
<comment type="similarity">
    <text evidence="5">Belongs to the DarP family.</text>
</comment>
<dbReference type="AlphaFoldDB" id="A0A9E2NS34"/>
<keyword evidence="3 5" id="KW-0699">rRNA-binding</keyword>
<dbReference type="GO" id="GO:0005829">
    <property type="term" value="C:cytosol"/>
    <property type="evidence" value="ECO:0007669"/>
    <property type="project" value="TreeGrafter"/>
</dbReference>
<dbReference type="SUPFAM" id="SSF158710">
    <property type="entry name" value="PSPTO4464-like"/>
    <property type="match status" value="1"/>
</dbReference>
<keyword evidence="4 5" id="KW-0694">RNA-binding</keyword>
<dbReference type="PANTHER" id="PTHR38101">
    <property type="entry name" value="UPF0307 PROTEIN YJGA"/>
    <property type="match status" value="1"/>
</dbReference>
<proteinExistence type="inferred from homology"/>
<organism evidence="7 8">
    <name type="scientific">Candidatus Anaerobiospirillum merdipullorum</name>
    <dbReference type="NCBI Taxonomy" id="2838450"/>
    <lineage>
        <taxon>Bacteria</taxon>
        <taxon>Pseudomonadati</taxon>
        <taxon>Pseudomonadota</taxon>
        <taxon>Gammaproteobacteria</taxon>
        <taxon>Aeromonadales</taxon>
        <taxon>Succinivibrionaceae</taxon>
        <taxon>Anaerobiospirillum</taxon>
    </lineage>
</organism>
<dbReference type="Proteomes" id="UP000824150">
    <property type="component" value="Unassembled WGS sequence"/>
</dbReference>
<name>A0A9E2NS34_9GAMM</name>
<keyword evidence="2 5" id="KW-0690">Ribosome biogenesis</keyword>
<feature type="region of interest" description="Disordered" evidence="6">
    <location>
        <begin position="1"/>
        <end position="24"/>
    </location>
</feature>
<gene>
    <name evidence="5" type="primary">darP</name>
    <name evidence="7" type="ORF">IAA31_04460</name>
</gene>